<comment type="caution">
    <text evidence="11">The sequence shown here is derived from an EMBL/GenBank/DDBJ whole genome shotgun (WGS) entry which is preliminary data.</text>
</comment>
<dbReference type="GO" id="GO:0044773">
    <property type="term" value="P:mitotic DNA damage checkpoint signaling"/>
    <property type="evidence" value="ECO:0007669"/>
    <property type="project" value="TreeGrafter"/>
</dbReference>
<gene>
    <name evidence="11" type="ORF">CLODIP_2_CD04405</name>
</gene>
<dbReference type="SUPFAM" id="SSF56112">
    <property type="entry name" value="Protein kinase-like (PK-like)"/>
    <property type="match status" value="1"/>
</dbReference>
<evidence type="ECO:0000256" key="1">
    <source>
        <dbReference type="ARBA" id="ARBA00012513"/>
    </source>
</evidence>
<dbReference type="OrthoDB" id="10020333at2759"/>
<feature type="domain" description="Protein kinase" evidence="10">
    <location>
        <begin position="104"/>
        <end position="422"/>
    </location>
</feature>
<feature type="binding site" evidence="7">
    <location>
        <position position="134"/>
    </location>
    <ligand>
        <name>ATP</name>
        <dbReference type="ChEBI" id="CHEBI:30616"/>
    </ligand>
</feature>
<evidence type="ECO:0000256" key="2">
    <source>
        <dbReference type="ARBA" id="ARBA00022527"/>
    </source>
</evidence>
<keyword evidence="5" id="KW-0418">Kinase</keyword>
<comment type="similarity">
    <text evidence="8">Belongs to the protein kinase superfamily.</text>
</comment>
<dbReference type="PANTHER" id="PTHR44167:SF23">
    <property type="entry name" value="CDC7 KINASE, ISOFORM A-RELATED"/>
    <property type="match status" value="1"/>
</dbReference>
<name>A0A8S1CRT5_9INSE</name>
<dbReference type="PANTHER" id="PTHR44167">
    <property type="entry name" value="OVARIAN-SPECIFIC SERINE/THREONINE-PROTEIN KINASE LOK-RELATED"/>
    <property type="match status" value="1"/>
</dbReference>
<dbReference type="GO" id="GO:0005634">
    <property type="term" value="C:nucleus"/>
    <property type="evidence" value="ECO:0007669"/>
    <property type="project" value="TreeGrafter"/>
</dbReference>
<dbReference type="Gene3D" id="3.30.200.20">
    <property type="entry name" value="Phosphorylase Kinase, domain 1"/>
    <property type="match status" value="1"/>
</dbReference>
<dbReference type="Gene3D" id="1.10.510.10">
    <property type="entry name" value="Transferase(Phosphotransferase) domain 1"/>
    <property type="match status" value="1"/>
</dbReference>
<evidence type="ECO:0000256" key="5">
    <source>
        <dbReference type="ARBA" id="ARBA00022777"/>
    </source>
</evidence>
<dbReference type="PROSITE" id="PS00107">
    <property type="entry name" value="PROTEIN_KINASE_ATP"/>
    <property type="match status" value="1"/>
</dbReference>
<dbReference type="PROSITE" id="PS00108">
    <property type="entry name" value="PROTEIN_KINASE_ST"/>
    <property type="match status" value="1"/>
</dbReference>
<keyword evidence="12" id="KW-1185">Reference proteome</keyword>
<evidence type="ECO:0000256" key="8">
    <source>
        <dbReference type="RuleBase" id="RU000304"/>
    </source>
</evidence>
<sequence>MEMISFNHLMRYRIATAAVNSLLFPDKGSDDALDLSFKAPFARAVPADNSTQESSQLETSFPKANSFHKDEVFSPNNEDSSSAEEKCGGNNQFKLQMPDLLKHFELHCKIGSGTFATVYLATLRIDNSQQFAIKHLIPTCHPKRVRREALLLKEIGGSAGTDNVCGIRACIRNKGNVAFILPYLKHDKLQDIIFDMDCEETKLYMKNLLIALKRVHQFNVIHRDVKPGNFLYDRQAKKFLLVDFGLAQYMKPEAVERQKNLDAESSRKRKADVENVLSPNKKLCSPTKRAVLQAQLDSSKNIMSGLLAGPKVASPLFQSLMRLQTMNLSKQSIACDSNTSFVRVKNSRIKMLSAPLLQGSRPSATNALPPLKCPCYMKNQLCEVCLNRKQQLFASRAGTPGYRPPEVLLKTAKQTTGRKERN</sequence>
<dbReference type="AlphaFoldDB" id="A0A8S1CRT5"/>
<evidence type="ECO:0000313" key="12">
    <source>
        <dbReference type="Proteomes" id="UP000494165"/>
    </source>
</evidence>
<dbReference type="EC" id="2.7.11.1" evidence="1"/>
<evidence type="ECO:0000313" key="11">
    <source>
        <dbReference type="EMBL" id="CAB3372679.1"/>
    </source>
</evidence>
<evidence type="ECO:0000256" key="3">
    <source>
        <dbReference type="ARBA" id="ARBA00022679"/>
    </source>
</evidence>
<evidence type="ECO:0000256" key="6">
    <source>
        <dbReference type="ARBA" id="ARBA00022840"/>
    </source>
</evidence>
<evidence type="ECO:0000256" key="4">
    <source>
        <dbReference type="ARBA" id="ARBA00022741"/>
    </source>
</evidence>
<keyword evidence="3" id="KW-0808">Transferase</keyword>
<feature type="region of interest" description="Disordered" evidence="9">
    <location>
        <begin position="68"/>
        <end position="87"/>
    </location>
</feature>
<dbReference type="SMART" id="SM00220">
    <property type="entry name" value="S_TKc"/>
    <property type="match status" value="1"/>
</dbReference>
<dbReference type="EMBL" id="CADEPI010000075">
    <property type="protein sequence ID" value="CAB3372679.1"/>
    <property type="molecule type" value="Genomic_DNA"/>
</dbReference>
<dbReference type="GO" id="GO:0005524">
    <property type="term" value="F:ATP binding"/>
    <property type="evidence" value="ECO:0007669"/>
    <property type="project" value="UniProtKB-UniRule"/>
</dbReference>
<protein>
    <recommendedName>
        <fullName evidence="1">non-specific serine/threonine protein kinase</fullName>
        <ecNumber evidence="1">2.7.11.1</ecNumber>
    </recommendedName>
</protein>
<dbReference type="InterPro" id="IPR008271">
    <property type="entry name" value="Ser/Thr_kinase_AS"/>
</dbReference>
<organism evidence="11 12">
    <name type="scientific">Cloeon dipterum</name>
    <dbReference type="NCBI Taxonomy" id="197152"/>
    <lineage>
        <taxon>Eukaryota</taxon>
        <taxon>Metazoa</taxon>
        <taxon>Ecdysozoa</taxon>
        <taxon>Arthropoda</taxon>
        <taxon>Hexapoda</taxon>
        <taxon>Insecta</taxon>
        <taxon>Pterygota</taxon>
        <taxon>Palaeoptera</taxon>
        <taxon>Ephemeroptera</taxon>
        <taxon>Pisciforma</taxon>
        <taxon>Baetidae</taxon>
        <taxon>Cloeon</taxon>
    </lineage>
</organism>
<evidence type="ECO:0000259" key="10">
    <source>
        <dbReference type="PROSITE" id="PS50011"/>
    </source>
</evidence>
<evidence type="ECO:0000256" key="9">
    <source>
        <dbReference type="SAM" id="MobiDB-lite"/>
    </source>
</evidence>
<reference evidence="11 12" key="1">
    <citation type="submission" date="2020-04" db="EMBL/GenBank/DDBJ databases">
        <authorList>
            <person name="Alioto T."/>
            <person name="Alioto T."/>
            <person name="Gomez Garrido J."/>
        </authorList>
    </citation>
    <scope>NUCLEOTIDE SEQUENCE [LARGE SCALE GENOMIC DNA]</scope>
</reference>
<keyword evidence="4 7" id="KW-0547">Nucleotide-binding</keyword>
<evidence type="ECO:0000256" key="7">
    <source>
        <dbReference type="PROSITE-ProRule" id="PRU10141"/>
    </source>
</evidence>
<keyword evidence="2 8" id="KW-0723">Serine/threonine-protein kinase</keyword>
<dbReference type="GO" id="GO:0004674">
    <property type="term" value="F:protein serine/threonine kinase activity"/>
    <property type="evidence" value="ECO:0007669"/>
    <property type="project" value="UniProtKB-KW"/>
</dbReference>
<dbReference type="InterPro" id="IPR017441">
    <property type="entry name" value="Protein_kinase_ATP_BS"/>
</dbReference>
<proteinExistence type="inferred from homology"/>
<accession>A0A8S1CRT5</accession>
<dbReference type="InterPro" id="IPR011009">
    <property type="entry name" value="Kinase-like_dom_sf"/>
</dbReference>
<dbReference type="PROSITE" id="PS50011">
    <property type="entry name" value="PROTEIN_KINASE_DOM"/>
    <property type="match status" value="1"/>
</dbReference>
<dbReference type="Pfam" id="PF00069">
    <property type="entry name" value="Pkinase"/>
    <property type="match status" value="1"/>
</dbReference>
<dbReference type="InterPro" id="IPR000719">
    <property type="entry name" value="Prot_kinase_dom"/>
</dbReference>
<keyword evidence="6 7" id="KW-0067">ATP-binding</keyword>
<dbReference type="Proteomes" id="UP000494165">
    <property type="component" value="Unassembled WGS sequence"/>
</dbReference>